<dbReference type="EMBL" id="CABVQN010000016">
    <property type="protein sequence ID" value="VWD15509.1"/>
    <property type="molecule type" value="Genomic_DNA"/>
</dbReference>
<name>A0A6P2Y7G5_BURL3</name>
<organism evidence="2 3">
    <name type="scientific">Burkholderia lata (strain ATCC 17760 / DSM 23089 / LMG 22485 / NCIMB 9086 / R18194 / 383)</name>
    <dbReference type="NCBI Taxonomy" id="482957"/>
    <lineage>
        <taxon>Bacteria</taxon>
        <taxon>Pseudomonadati</taxon>
        <taxon>Pseudomonadota</taxon>
        <taxon>Betaproteobacteria</taxon>
        <taxon>Burkholderiales</taxon>
        <taxon>Burkholderiaceae</taxon>
        <taxon>Burkholderia</taxon>
        <taxon>Burkholderia cepacia complex</taxon>
    </lineage>
</organism>
<evidence type="ECO:0000313" key="3">
    <source>
        <dbReference type="Proteomes" id="UP000494110"/>
    </source>
</evidence>
<feature type="region of interest" description="Disordered" evidence="1">
    <location>
        <begin position="165"/>
        <end position="200"/>
    </location>
</feature>
<sequence length="200" mass="22801">MRRRRSTKTSTNSTWSSDAPDHVRRKRGNARRIQISDEWRLTKARLNRTNRRNGATPRAAGLARYRGKHRGRGADNAGPVTARETRETVRHACLCRCARHVSRLRPTSIRTPGRECAHRRTRRVDVARRFRHTSRCARRTRSSTDCVARESRCAGIEAIATDDDSRGRAAAGFRLPEPVDQARHRDAACCGGARRERRGR</sequence>
<protein>
    <submittedName>
        <fullName evidence="2">Uncharacterized protein</fullName>
    </submittedName>
</protein>
<feature type="compositionally biased region" description="Low complexity" evidence="1">
    <location>
        <begin position="8"/>
        <end position="17"/>
    </location>
</feature>
<reference evidence="2 3" key="1">
    <citation type="submission" date="2019-09" db="EMBL/GenBank/DDBJ databases">
        <authorList>
            <person name="Depoorter E."/>
        </authorList>
    </citation>
    <scope>NUCLEOTIDE SEQUENCE [LARGE SCALE GENOMIC DNA]</scope>
    <source>
        <strain evidence="2">R-39750</strain>
    </source>
</reference>
<dbReference type="Proteomes" id="UP000494110">
    <property type="component" value="Unassembled WGS sequence"/>
</dbReference>
<dbReference type="AlphaFoldDB" id="A0A6P2Y7G5"/>
<proteinExistence type="predicted"/>
<feature type="region of interest" description="Disordered" evidence="1">
    <location>
        <begin position="50"/>
        <end position="83"/>
    </location>
</feature>
<feature type="region of interest" description="Disordered" evidence="1">
    <location>
        <begin position="1"/>
        <end position="31"/>
    </location>
</feature>
<evidence type="ECO:0000256" key="1">
    <source>
        <dbReference type="SAM" id="MobiDB-lite"/>
    </source>
</evidence>
<gene>
    <name evidence="2" type="ORF">BLA39750_03525</name>
</gene>
<accession>A0A6P2Y7G5</accession>
<evidence type="ECO:0000313" key="2">
    <source>
        <dbReference type="EMBL" id="VWD15509.1"/>
    </source>
</evidence>